<keyword evidence="2" id="KW-0134">Cell wall</keyword>
<feature type="active site" description="Charge relay system" evidence="8 9">
    <location>
        <position position="532"/>
    </location>
</feature>
<dbReference type="Gene3D" id="3.50.30.30">
    <property type="match status" value="1"/>
</dbReference>
<dbReference type="InterPro" id="IPR000209">
    <property type="entry name" value="Peptidase_S8/S53_dom"/>
</dbReference>
<comment type="similarity">
    <text evidence="1 9 10">Belongs to the peptidase S8 family.</text>
</comment>
<name>A0A1C7NA67_9FUNG</name>
<feature type="active site" description="Charge relay system" evidence="8 9">
    <location>
        <position position="168"/>
    </location>
</feature>
<comment type="caution">
    <text evidence="14">The sequence shown here is derived from an EMBL/GenBank/DDBJ whole genome shotgun (WGS) entry which is preliminary data.</text>
</comment>
<evidence type="ECO:0000259" key="13">
    <source>
        <dbReference type="Pfam" id="PF06280"/>
    </source>
</evidence>
<dbReference type="GO" id="GO:0006508">
    <property type="term" value="P:proteolysis"/>
    <property type="evidence" value="ECO:0007669"/>
    <property type="project" value="UniProtKB-KW"/>
</dbReference>
<keyword evidence="3" id="KW-0964">Secreted</keyword>
<dbReference type="InterPro" id="IPR034187">
    <property type="entry name" value="Peptidases_S8_5"/>
</dbReference>
<reference evidence="14 15" key="1">
    <citation type="submission" date="2016-03" db="EMBL/GenBank/DDBJ databases">
        <title>Choanephora cucurbitarum.</title>
        <authorList>
            <person name="Min B."/>
            <person name="Park H."/>
            <person name="Park J.-H."/>
            <person name="Shin H.-D."/>
            <person name="Choi I.-G."/>
        </authorList>
    </citation>
    <scope>NUCLEOTIDE SEQUENCE [LARGE SCALE GENOMIC DNA]</scope>
    <source>
        <strain evidence="14 15">KUS-F28377</strain>
    </source>
</reference>
<evidence type="ECO:0000313" key="15">
    <source>
        <dbReference type="Proteomes" id="UP000093000"/>
    </source>
</evidence>
<evidence type="ECO:0000259" key="12">
    <source>
        <dbReference type="Pfam" id="PF02225"/>
    </source>
</evidence>
<evidence type="ECO:0000256" key="9">
    <source>
        <dbReference type="PROSITE-ProRule" id="PRU01240"/>
    </source>
</evidence>
<gene>
    <name evidence="14" type="primary">vpr_5</name>
    <name evidence="14" type="ORF">A0J61_05963</name>
</gene>
<sequence>MKKNSLSIFPIVVAGVCMAIFVMTADAVKIVHPKLSQGSNNVVPGQYIIRFNPNQVPAGSSFTQSVQGTHEDVEVKVKRKFSHSFFSGVTVAVEASNDEVHAAALKTILDRSDVKAVYPVRRIARPQVTLKKGKKDVPTVLPHGMTQVDLVHTELKNKGKGILVAILDTGIDYLHPAFGGGFGKGYKVSKGFDLVGDAYTGSNTPKPDNDPLDNCGADSGASGHGTHVAGIIAGYDKATNFTGVAPEANLGMWRVFGCTGSTTNDVVIQGLLSAYDAGAHVINLSLGETNSWANANDAELSVVDKIVAKGVSVVISAGNSGAKGIYTVGQPSTADGAFSVASIQNGNYVAKNFEASGIDRKILYTASNDDTIKDGEVVAGEARPGNGADACTADSVPDSVSGKIALIQRGTCTFVTKVENAAAKGAVGVVLYNNVDGTFSASTPGVSIPVISVSKADGLAILEASKSKAVTLTFDKAGAVVPVADAGTVSSFSSLGASSELNFKPNIAGIGGVVYSTVPRYLGAWGVMSGTSMAAPYVAGSMALYLHAHGKENKPIKFINEQFQNYALSVPVDQSTSIDTPIRQGAGLVQVYDAITQKVHISPAQISFNDTATTKYRTQTITITNHGTKTVQYEAVNDVAVGVSPYDVAKTGYAPLEPAKNVNAAAKIKFSVKSFKLAPGKSQKVKVTVTPPSTDPKDHVFYGGFIHFKSKQQKSNVDVKVPYFGVVGKQNTLPIFDEGFPTILDSKSKEYDQIDTFTYDRADSKTAPIVVVRLLTPAPKIKAELLDAETEKVLGEFLTGLEYLGRNFVSEDQFTNLPWDGTYVPSSIASAPLPIPVPSGAYKFRLRALKLLADPKKASSWEVYTSGNIVVKN</sequence>
<dbReference type="Gene3D" id="3.40.50.200">
    <property type="entry name" value="Peptidase S8/S53 domain"/>
    <property type="match status" value="1"/>
</dbReference>
<evidence type="ECO:0000256" key="2">
    <source>
        <dbReference type="ARBA" id="ARBA00022512"/>
    </source>
</evidence>
<dbReference type="PROSITE" id="PS00138">
    <property type="entry name" value="SUBTILASE_SER"/>
    <property type="match status" value="1"/>
</dbReference>
<dbReference type="InParanoid" id="A0A1C7NA67"/>
<keyword evidence="15" id="KW-1185">Reference proteome</keyword>
<proteinExistence type="inferred from homology"/>
<evidence type="ECO:0000256" key="6">
    <source>
        <dbReference type="ARBA" id="ARBA00022801"/>
    </source>
</evidence>
<evidence type="ECO:0000256" key="7">
    <source>
        <dbReference type="ARBA" id="ARBA00022825"/>
    </source>
</evidence>
<dbReference type="Pfam" id="PF02225">
    <property type="entry name" value="PA"/>
    <property type="match status" value="1"/>
</dbReference>
<dbReference type="PROSITE" id="PS51892">
    <property type="entry name" value="SUBTILASE"/>
    <property type="match status" value="1"/>
</dbReference>
<feature type="domain" description="Peptidase S8/S53" evidence="11">
    <location>
        <begin position="159"/>
        <end position="551"/>
    </location>
</feature>
<dbReference type="GO" id="GO:0004252">
    <property type="term" value="F:serine-type endopeptidase activity"/>
    <property type="evidence" value="ECO:0007669"/>
    <property type="project" value="UniProtKB-UniRule"/>
</dbReference>
<dbReference type="Pfam" id="PF06280">
    <property type="entry name" value="fn3_5"/>
    <property type="match status" value="1"/>
</dbReference>
<dbReference type="GO" id="GO:0005615">
    <property type="term" value="C:extracellular space"/>
    <property type="evidence" value="ECO:0007669"/>
    <property type="project" value="TreeGrafter"/>
</dbReference>
<dbReference type="SUPFAM" id="SSF52025">
    <property type="entry name" value="PA domain"/>
    <property type="match status" value="1"/>
</dbReference>
<dbReference type="PANTHER" id="PTHR43806">
    <property type="entry name" value="PEPTIDASE S8"/>
    <property type="match status" value="1"/>
</dbReference>
<evidence type="ECO:0000256" key="8">
    <source>
        <dbReference type="PIRSR" id="PIRSR615500-1"/>
    </source>
</evidence>
<dbReference type="EMBL" id="LUGH01000339">
    <property type="protein sequence ID" value="OBZ85987.1"/>
    <property type="molecule type" value="Genomic_DNA"/>
</dbReference>
<feature type="active site" description="Charge relay system" evidence="8 9">
    <location>
        <position position="224"/>
    </location>
</feature>
<dbReference type="PROSITE" id="PS00136">
    <property type="entry name" value="SUBTILASE_ASP"/>
    <property type="match status" value="1"/>
</dbReference>
<dbReference type="Proteomes" id="UP000093000">
    <property type="component" value="Unassembled WGS sequence"/>
</dbReference>
<dbReference type="CDD" id="cd07489">
    <property type="entry name" value="Peptidases_S8_5"/>
    <property type="match status" value="1"/>
</dbReference>
<evidence type="ECO:0000259" key="11">
    <source>
        <dbReference type="Pfam" id="PF00082"/>
    </source>
</evidence>
<keyword evidence="6 9" id="KW-0378">Hydrolase</keyword>
<dbReference type="AlphaFoldDB" id="A0A1C7NA67"/>
<dbReference type="STRING" id="101091.A0A1C7NA67"/>
<dbReference type="Pfam" id="PF00082">
    <property type="entry name" value="Peptidase_S8"/>
    <property type="match status" value="1"/>
</dbReference>
<dbReference type="InterPro" id="IPR050131">
    <property type="entry name" value="Peptidase_S8_subtilisin-like"/>
</dbReference>
<accession>A0A1C7NA67</accession>
<evidence type="ECO:0000256" key="1">
    <source>
        <dbReference type="ARBA" id="ARBA00011073"/>
    </source>
</evidence>
<dbReference type="SUPFAM" id="SSF52743">
    <property type="entry name" value="Subtilisin-like"/>
    <property type="match status" value="1"/>
</dbReference>
<keyword evidence="4 9" id="KW-0645">Protease</keyword>
<dbReference type="InterPro" id="IPR013783">
    <property type="entry name" value="Ig-like_fold"/>
</dbReference>
<dbReference type="Gene3D" id="2.60.40.10">
    <property type="entry name" value="Immunoglobulins"/>
    <property type="match status" value="1"/>
</dbReference>
<evidence type="ECO:0000256" key="5">
    <source>
        <dbReference type="ARBA" id="ARBA00022729"/>
    </source>
</evidence>
<dbReference type="InterPro" id="IPR036852">
    <property type="entry name" value="Peptidase_S8/S53_dom_sf"/>
</dbReference>
<dbReference type="InterPro" id="IPR015500">
    <property type="entry name" value="Peptidase_S8_subtilisin-rel"/>
</dbReference>
<dbReference type="InterPro" id="IPR023828">
    <property type="entry name" value="Peptidase_S8_Ser-AS"/>
</dbReference>
<feature type="domain" description="C5a peptidase/Subtilisin-like protease SBT2-like Fn3-like" evidence="13">
    <location>
        <begin position="606"/>
        <end position="723"/>
    </location>
</feature>
<dbReference type="InterPro" id="IPR022398">
    <property type="entry name" value="Peptidase_S8_His-AS"/>
</dbReference>
<keyword evidence="5" id="KW-0732">Signal</keyword>
<dbReference type="InterPro" id="IPR046450">
    <property type="entry name" value="PA_dom_sf"/>
</dbReference>
<evidence type="ECO:0000256" key="10">
    <source>
        <dbReference type="RuleBase" id="RU003355"/>
    </source>
</evidence>
<dbReference type="InterPro" id="IPR010435">
    <property type="entry name" value="C5a/SBT2-like_Fn3"/>
</dbReference>
<dbReference type="GO" id="GO:0016020">
    <property type="term" value="C:membrane"/>
    <property type="evidence" value="ECO:0007669"/>
    <property type="project" value="InterPro"/>
</dbReference>
<dbReference type="PROSITE" id="PS00137">
    <property type="entry name" value="SUBTILASE_HIS"/>
    <property type="match status" value="1"/>
</dbReference>
<evidence type="ECO:0000256" key="3">
    <source>
        <dbReference type="ARBA" id="ARBA00022525"/>
    </source>
</evidence>
<organism evidence="14 15">
    <name type="scientific">Choanephora cucurbitarum</name>
    <dbReference type="NCBI Taxonomy" id="101091"/>
    <lineage>
        <taxon>Eukaryota</taxon>
        <taxon>Fungi</taxon>
        <taxon>Fungi incertae sedis</taxon>
        <taxon>Mucoromycota</taxon>
        <taxon>Mucoromycotina</taxon>
        <taxon>Mucoromycetes</taxon>
        <taxon>Mucorales</taxon>
        <taxon>Mucorineae</taxon>
        <taxon>Choanephoraceae</taxon>
        <taxon>Choanephoroideae</taxon>
        <taxon>Choanephora</taxon>
    </lineage>
</organism>
<dbReference type="PRINTS" id="PR00723">
    <property type="entry name" value="SUBTILISIN"/>
</dbReference>
<dbReference type="InterPro" id="IPR003137">
    <property type="entry name" value="PA_domain"/>
</dbReference>
<dbReference type="PANTHER" id="PTHR43806:SF66">
    <property type="entry name" value="SERIN ENDOPEPTIDASE"/>
    <property type="match status" value="1"/>
</dbReference>
<protein>
    <submittedName>
        <fullName evidence="14">Minor extracellular protease vpr</fullName>
    </submittedName>
</protein>
<keyword evidence="7 9" id="KW-0720">Serine protease</keyword>
<feature type="domain" description="PA" evidence="12">
    <location>
        <begin position="375"/>
        <end position="461"/>
    </location>
</feature>
<dbReference type="InterPro" id="IPR023827">
    <property type="entry name" value="Peptidase_S8_Asp-AS"/>
</dbReference>
<evidence type="ECO:0000313" key="14">
    <source>
        <dbReference type="EMBL" id="OBZ85987.1"/>
    </source>
</evidence>
<evidence type="ECO:0000256" key="4">
    <source>
        <dbReference type="ARBA" id="ARBA00022670"/>
    </source>
</evidence>
<dbReference type="OrthoDB" id="206201at2759"/>